<keyword evidence="4" id="KW-0560">Oxidoreductase</keyword>
<keyword evidence="8" id="KW-1185">Reference proteome</keyword>
<dbReference type="Pfam" id="PF01799">
    <property type="entry name" value="Fer2_2"/>
    <property type="match status" value="1"/>
</dbReference>
<dbReference type="InterPro" id="IPR001041">
    <property type="entry name" value="2Fe-2S_ferredoxin-type"/>
</dbReference>
<dbReference type="InterPro" id="IPR036856">
    <property type="entry name" value="Ald_Oxase/Xan_DH_a/b_sf"/>
</dbReference>
<name>A0ABT9N7S3_9ACTN</name>
<dbReference type="Gene3D" id="1.10.150.120">
    <property type="entry name" value="[2Fe-2S]-binding domain"/>
    <property type="match status" value="1"/>
</dbReference>
<evidence type="ECO:0000256" key="4">
    <source>
        <dbReference type="ARBA" id="ARBA00023002"/>
    </source>
</evidence>
<dbReference type="InterPro" id="IPR000674">
    <property type="entry name" value="Ald_Oxase/Xan_DH_a/b"/>
</dbReference>
<dbReference type="Gene3D" id="3.30.365.10">
    <property type="entry name" value="Aldehyde oxidase/xanthine dehydrogenase, molybdopterin binding domain"/>
    <property type="match status" value="4"/>
</dbReference>
<dbReference type="EMBL" id="JAUSRA010000001">
    <property type="protein sequence ID" value="MDP9799742.1"/>
    <property type="molecule type" value="Genomic_DNA"/>
</dbReference>
<dbReference type="InterPro" id="IPR036010">
    <property type="entry name" value="2Fe-2S_ferredoxin-like_sf"/>
</dbReference>
<evidence type="ECO:0000259" key="6">
    <source>
        <dbReference type="PROSITE" id="PS51085"/>
    </source>
</evidence>
<evidence type="ECO:0000313" key="7">
    <source>
        <dbReference type="EMBL" id="MDP9799742.1"/>
    </source>
</evidence>
<dbReference type="Pfam" id="PF02738">
    <property type="entry name" value="MoCoBD_1"/>
    <property type="match status" value="1"/>
</dbReference>
<dbReference type="Gene3D" id="3.90.1170.50">
    <property type="entry name" value="Aldehyde oxidase/xanthine dehydrogenase, a/b hammerhead"/>
    <property type="match status" value="1"/>
</dbReference>
<dbReference type="SUPFAM" id="SSF54292">
    <property type="entry name" value="2Fe-2S ferredoxin-like"/>
    <property type="match status" value="1"/>
</dbReference>
<evidence type="ECO:0000256" key="3">
    <source>
        <dbReference type="ARBA" id="ARBA00022723"/>
    </source>
</evidence>
<gene>
    <name evidence="7" type="ORF">J2S43_008254</name>
</gene>
<dbReference type="SUPFAM" id="SSF47741">
    <property type="entry name" value="CO dehydrogenase ISP C-domain like"/>
    <property type="match status" value="1"/>
</dbReference>
<evidence type="ECO:0000313" key="8">
    <source>
        <dbReference type="Proteomes" id="UP001240984"/>
    </source>
</evidence>
<dbReference type="InterPro" id="IPR037165">
    <property type="entry name" value="AldOxase/xan_DH_Mopterin-bd_sf"/>
</dbReference>
<dbReference type="InterPro" id="IPR016208">
    <property type="entry name" value="Ald_Oxase/xanthine_DH-like"/>
</dbReference>
<dbReference type="CDD" id="cd00207">
    <property type="entry name" value="fer2"/>
    <property type="match status" value="1"/>
</dbReference>
<evidence type="ECO:0000256" key="2">
    <source>
        <dbReference type="ARBA" id="ARBA00022505"/>
    </source>
</evidence>
<dbReference type="Gene3D" id="3.10.20.30">
    <property type="match status" value="1"/>
</dbReference>
<sequence length="933" mass="98009">MSYSIDGTETTATPRPGQCLRTFLREQGAFGVRKGCDAGDCGACTVWLDGTPVHSCVTPAFRARGRDVTTVAGLADGDELHPVQRGFLAAQGFQCGFCTSGMIMTAAALSDAQRADLPHALKGNLCRCTGYRAIEDSINGVAHVAEPEPGAAAGHNAPAPDARAIVTGTALFTLDLPPAGLLHMKLLRSPHAHALIKAIDTSAALAVPGVRLVLTHEDAPKRLYSSARHEHMTDNPDDTRVLDDVVRHVGQRVAAVVAETVAAAEAGVRALVVDYELLDAVFDPELAMRPGAPVIHDKPAEESRIAFPERNTVAEIHGNLGDVAAGFDSADVVYEQIFHTQRVQHAALETHGCVAWVDEHGALTVRTSTQVPFLTRQALCAVFNLPPEHVRVLTVRVGGGFGGKQEMLVEDVASLAALRLGRPVQLELTREEQFIGTTSRHPMAIWVRAGAREDGTLTALQLRVVSDTGAYANHAVGVLHHGCGESVAVYRCANKKVDAYAVYTNTVPAGAFRGYGLSQTVFAIESTMDELARLLHIDPIAFRERNVVRPGDPMVSVSNELDDVEYGSYGLDQCLSLVRDALADAPEPAPGPGWLTGDGVALALINTIPPRGHHAEADVRLLADGTYQLMVGTTEFGNGTSTVHVQLAATALHTTPDRVAIAQSDTALVAHDTGAYGSTGIVVAGKATLLAAEALRERLQAAAAVLTTLEPGECELTADGVVCGDGIVLGLPELHRRAAEGGLPVAAHAVTDGSPRSVAFNVHGFRVAVRPRTGEIRILKSVQAADAGVVLNPMQLVGQIEGGVAQAIGAAVYEEMRIDAGGHVVNPALRGYHVPQFADVPHTRVLVAKTEDALGPLGAKSMSESPFNPVAPALANAVRDATGVRLTSLPLGRDRVWEALALAGVTADDPAGGPAHAVSVLAGLPEETAVERR</sequence>
<dbReference type="PROSITE" id="PS00197">
    <property type="entry name" value="2FE2S_FER_1"/>
    <property type="match status" value="1"/>
</dbReference>
<keyword evidence="5" id="KW-0408">Iron</keyword>
<reference evidence="7 8" key="1">
    <citation type="submission" date="2023-07" db="EMBL/GenBank/DDBJ databases">
        <title>Sequencing the genomes of 1000 actinobacteria strains.</title>
        <authorList>
            <person name="Klenk H.-P."/>
        </authorList>
    </citation>
    <scope>NUCLEOTIDE SEQUENCE [LARGE SCALE GENOMIC DNA]</scope>
    <source>
        <strain evidence="7 8">DSM 44710</strain>
    </source>
</reference>
<feature type="domain" description="2Fe-2S ferredoxin-type" evidence="6">
    <location>
        <begin position="1"/>
        <end position="74"/>
    </location>
</feature>
<dbReference type="Pfam" id="PF00111">
    <property type="entry name" value="Fer2"/>
    <property type="match status" value="1"/>
</dbReference>
<dbReference type="PANTHER" id="PTHR11908">
    <property type="entry name" value="XANTHINE DEHYDROGENASE"/>
    <property type="match status" value="1"/>
</dbReference>
<evidence type="ECO:0000256" key="1">
    <source>
        <dbReference type="ARBA" id="ARBA00006849"/>
    </source>
</evidence>
<dbReference type="InterPro" id="IPR036884">
    <property type="entry name" value="2Fe-2S-bd_dom_sf"/>
</dbReference>
<evidence type="ECO:0000256" key="5">
    <source>
        <dbReference type="ARBA" id="ARBA00023004"/>
    </source>
</evidence>
<dbReference type="InterPro" id="IPR046867">
    <property type="entry name" value="AldOxase/xan_DH_MoCoBD2"/>
</dbReference>
<keyword evidence="3" id="KW-0479">Metal-binding</keyword>
<comment type="similarity">
    <text evidence="1">Belongs to the xanthine dehydrogenase family.</text>
</comment>
<protein>
    <submittedName>
        <fullName evidence="7">CO/xanthine dehydrogenase Mo-binding subunit/aerobic-type carbon monoxide dehydrogenase small subunit (CoxS/CutS family)</fullName>
    </submittedName>
</protein>
<keyword evidence="2" id="KW-0500">Molybdenum</keyword>
<proteinExistence type="inferred from homology"/>
<comment type="caution">
    <text evidence="7">The sequence shown here is derived from an EMBL/GenBank/DDBJ whole genome shotgun (WGS) entry which is preliminary data.</text>
</comment>
<accession>A0ABT9N7S3</accession>
<dbReference type="InterPro" id="IPR008274">
    <property type="entry name" value="AldOxase/xan_DH_MoCoBD1"/>
</dbReference>
<dbReference type="InterPro" id="IPR006058">
    <property type="entry name" value="2Fe2S_fd_BS"/>
</dbReference>
<dbReference type="RefSeq" id="WP_306838782.1">
    <property type="nucleotide sequence ID" value="NZ_JAUSRA010000001.1"/>
</dbReference>
<dbReference type="PROSITE" id="PS51085">
    <property type="entry name" value="2FE2S_FER_2"/>
    <property type="match status" value="1"/>
</dbReference>
<dbReference type="SUPFAM" id="SSF54665">
    <property type="entry name" value="CO dehydrogenase molybdoprotein N-domain-like"/>
    <property type="match status" value="1"/>
</dbReference>
<dbReference type="SMART" id="SM01008">
    <property type="entry name" value="Ald_Xan_dh_C"/>
    <property type="match status" value="1"/>
</dbReference>
<dbReference type="InterPro" id="IPR002888">
    <property type="entry name" value="2Fe-2S-bd"/>
</dbReference>
<dbReference type="Pfam" id="PF01315">
    <property type="entry name" value="Ald_Xan_dh_C"/>
    <property type="match status" value="1"/>
</dbReference>
<dbReference type="Proteomes" id="UP001240984">
    <property type="component" value="Unassembled WGS sequence"/>
</dbReference>
<dbReference type="PANTHER" id="PTHR11908:SF132">
    <property type="entry name" value="ALDEHYDE OXIDASE 1-RELATED"/>
    <property type="match status" value="1"/>
</dbReference>
<dbReference type="SUPFAM" id="SSF56003">
    <property type="entry name" value="Molybdenum cofactor-binding domain"/>
    <property type="match status" value="1"/>
</dbReference>
<organism evidence="7 8">
    <name type="scientific">Catenuloplanes nepalensis</name>
    <dbReference type="NCBI Taxonomy" id="587533"/>
    <lineage>
        <taxon>Bacteria</taxon>
        <taxon>Bacillati</taxon>
        <taxon>Actinomycetota</taxon>
        <taxon>Actinomycetes</taxon>
        <taxon>Micromonosporales</taxon>
        <taxon>Micromonosporaceae</taxon>
        <taxon>Catenuloplanes</taxon>
    </lineage>
</organism>
<dbReference type="Pfam" id="PF20256">
    <property type="entry name" value="MoCoBD_2"/>
    <property type="match status" value="1"/>
</dbReference>
<dbReference type="InterPro" id="IPR012675">
    <property type="entry name" value="Beta-grasp_dom_sf"/>
</dbReference>